<evidence type="ECO:0000256" key="4">
    <source>
        <dbReference type="ARBA" id="ARBA00022694"/>
    </source>
</evidence>
<gene>
    <name evidence="8 10" type="primary">tilS</name>
    <name evidence="10" type="ORF">JAO71_13255</name>
</gene>
<organism evidence="10 11">
    <name type="scientific">Olleya sediminilitoris</name>
    <dbReference type="NCBI Taxonomy" id="2795739"/>
    <lineage>
        <taxon>Bacteria</taxon>
        <taxon>Pseudomonadati</taxon>
        <taxon>Bacteroidota</taxon>
        <taxon>Flavobacteriia</taxon>
        <taxon>Flavobacteriales</taxon>
        <taxon>Flavobacteriaceae</taxon>
    </lineage>
</organism>
<evidence type="ECO:0000256" key="1">
    <source>
        <dbReference type="ARBA" id="ARBA00004496"/>
    </source>
</evidence>
<dbReference type="HAMAP" id="MF_01161">
    <property type="entry name" value="tRNA_Ile_lys_synt"/>
    <property type="match status" value="1"/>
</dbReference>
<comment type="domain">
    <text evidence="8">The N-terminal region contains the highly conserved SGGXDS motif, predicted to be a P-loop motif involved in ATP binding.</text>
</comment>
<dbReference type="SMART" id="SM00977">
    <property type="entry name" value="TilS_C"/>
    <property type="match status" value="1"/>
</dbReference>
<evidence type="ECO:0000256" key="2">
    <source>
        <dbReference type="ARBA" id="ARBA00022490"/>
    </source>
</evidence>
<dbReference type="SUPFAM" id="SSF56037">
    <property type="entry name" value="PheT/TilS domain"/>
    <property type="match status" value="1"/>
</dbReference>
<keyword evidence="11" id="KW-1185">Reference proteome</keyword>
<feature type="domain" description="Lysidine-tRNA(Ile) synthetase C-terminal" evidence="9">
    <location>
        <begin position="366"/>
        <end position="438"/>
    </location>
</feature>
<evidence type="ECO:0000313" key="11">
    <source>
        <dbReference type="Proteomes" id="UP000605013"/>
    </source>
</evidence>
<feature type="binding site" evidence="8">
    <location>
        <begin position="26"/>
        <end position="31"/>
    </location>
    <ligand>
        <name>ATP</name>
        <dbReference type="ChEBI" id="CHEBI:30616"/>
    </ligand>
</feature>
<reference evidence="10 11" key="1">
    <citation type="submission" date="2020-12" db="EMBL/GenBank/DDBJ databases">
        <title>Olleya sediminilitoris sp. nov., isolated from a tidal flat.</title>
        <authorList>
            <person name="Park S."/>
            <person name="Yoon J.-H."/>
        </authorList>
    </citation>
    <scope>NUCLEOTIDE SEQUENCE [LARGE SCALE GENOMIC DNA]</scope>
    <source>
        <strain evidence="10 11">YSTF-M6</strain>
    </source>
</reference>
<dbReference type="NCBIfam" id="TIGR02433">
    <property type="entry name" value="lysidine_TilS_C"/>
    <property type="match status" value="1"/>
</dbReference>
<dbReference type="RefSeq" id="WP_203001284.1">
    <property type="nucleotide sequence ID" value="NZ_JAEMEF010000013.1"/>
</dbReference>
<evidence type="ECO:0000256" key="7">
    <source>
        <dbReference type="ARBA" id="ARBA00048539"/>
    </source>
</evidence>
<evidence type="ECO:0000256" key="5">
    <source>
        <dbReference type="ARBA" id="ARBA00022741"/>
    </source>
</evidence>
<dbReference type="InterPro" id="IPR012795">
    <property type="entry name" value="tRNA_Ile_lys_synt_N"/>
</dbReference>
<dbReference type="CDD" id="cd01992">
    <property type="entry name" value="TilS_N"/>
    <property type="match status" value="1"/>
</dbReference>
<name>A0ABS1WNU3_9FLAO</name>
<dbReference type="GO" id="GO:0032267">
    <property type="term" value="F:tRNA(Ile)-lysidine synthase activity"/>
    <property type="evidence" value="ECO:0007669"/>
    <property type="project" value="UniProtKB-EC"/>
</dbReference>
<evidence type="ECO:0000313" key="10">
    <source>
        <dbReference type="EMBL" id="MBL7560770.1"/>
    </source>
</evidence>
<dbReference type="Proteomes" id="UP000605013">
    <property type="component" value="Unassembled WGS sequence"/>
</dbReference>
<accession>A0ABS1WNU3</accession>
<dbReference type="EMBL" id="JAEMEF010000013">
    <property type="protein sequence ID" value="MBL7560770.1"/>
    <property type="molecule type" value="Genomic_DNA"/>
</dbReference>
<dbReference type="InterPro" id="IPR014729">
    <property type="entry name" value="Rossmann-like_a/b/a_fold"/>
</dbReference>
<dbReference type="PANTHER" id="PTHR43033:SF1">
    <property type="entry name" value="TRNA(ILE)-LYSIDINE SYNTHASE-RELATED"/>
    <property type="match status" value="1"/>
</dbReference>
<keyword evidence="6 8" id="KW-0067">ATP-binding</keyword>
<dbReference type="SUPFAM" id="SSF52402">
    <property type="entry name" value="Adenine nucleotide alpha hydrolases-like"/>
    <property type="match status" value="1"/>
</dbReference>
<proteinExistence type="inferred from homology"/>
<evidence type="ECO:0000256" key="3">
    <source>
        <dbReference type="ARBA" id="ARBA00022598"/>
    </source>
</evidence>
<dbReference type="InterPro" id="IPR012094">
    <property type="entry name" value="tRNA_Ile_lys_synt"/>
</dbReference>
<comment type="caution">
    <text evidence="10">The sequence shown here is derived from an EMBL/GenBank/DDBJ whole genome shotgun (WGS) entry which is preliminary data.</text>
</comment>
<dbReference type="Pfam" id="PF11734">
    <property type="entry name" value="TilS_C"/>
    <property type="match status" value="1"/>
</dbReference>
<protein>
    <recommendedName>
        <fullName evidence="8">tRNA(Ile)-lysidine synthase</fullName>
        <ecNumber evidence="8">6.3.4.19</ecNumber>
    </recommendedName>
    <alternativeName>
        <fullName evidence="8">tRNA(Ile)-2-lysyl-cytidine synthase</fullName>
    </alternativeName>
    <alternativeName>
        <fullName evidence="8">tRNA(Ile)-lysidine synthetase</fullName>
    </alternativeName>
</protein>
<keyword evidence="2 8" id="KW-0963">Cytoplasm</keyword>
<sequence length="441" mass="50419">MLVHFQNHINKALPFLKKSKLLIAISGGLDSVILTHLCKQSSLNITLAHCNFNLRGIESDADEKFVLDLADSLDLEIFTESFNTEAYAENAKQSIQMAARSLRYDWFQDIASQLNFDYILTAHHADDNLETFLINLTRGTGLEGLKGIPEINQNIVRPLLQFSRETIEAYANLNQLQWREDSSNASTKYLRNKLRHDVIPILKDINSNVLTNFKNTISNINDTSDIVEESVQAVLKRAIIDIDDTQISYKISEFIKVHNPKAYLYEIFKDYGFTQWTDIVHLLTAQSGKQVQSATHQLLKDRETLILSELKTNDGLHQNEASVIINNFENEVNVLSGVLSFETVSTIEKSEPSTIYIDKEKLKLPLTVRHWQEGDYFYPLGMRGKKKLGKFFKDQKLSVLAKQKVLLLCSQDKIVWVVNHRADDRFKVTSQTKTILKIKLS</sequence>
<keyword evidence="4 8" id="KW-0819">tRNA processing</keyword>
<dbReference type="EC" id="6.3.4.19" evidence="8"/>
<dbReference type="Gene3D" id="3.40.50.620">
    <property type="entry name" value="HUPs"/>
    <property type="match status" value="1"/>
</dbReference>
<dbReference type="Pfam" id="PF01171">
    <property type="entry name" value="ATP_bind_3"/>
    <property type="match status" value="1"/>
</dbReference>
<comment type="similarity">
    <text evidence="8">Belongs to the tRNA(Ile)-lysidine synthase family.</text>
</comment>
<keyword evidence="3 8" id="KW-0436">Ligase</keyword>
<dbReference type="InterPro" id="IPR011063">
    <property type="entry name" value="TilS/TtcA_N"/>
</dbReference>
<evidence type="ECO:0000259" key="9">
    <source>
        <dbReference type="SMART" id="SM00977"/>
    </source>
</evidence>
<keyword evidence="5 8" id="KW-0547">Nucleotide-binding</keyword>
<comment type="subcellular location">
    <subcellularLocation>
        <location evidence="1 8">Cytoplasm</location>
    </subcellularLocation>
</comment>
<evidence type="ECO:0000256" key="8">
    <source>
        <dbReference type="HAMAP-Rule" id="MF_01161"/>
    </source>
</evidence>
<dbReference type="NCBIfam" id="TIGR02432">
    <property type="entry name" value="lysidine_TilS_N"/>
    <property type="match status" value="1"/>
</dbReference>
<comment type="catalytic activity">
    <reaction evidence="7 8">
        <text>cytidine(34) in tRNA(Ile2) + L-lysine + ATP = lysidine(34) in tRNA(Ile2) + AMP + diphosphate + H(+)</text>
        <dbReference type="Rhea" id="RHEA:43744"/>
        <dbReference type="Rhea" id="RHEA-COMP:10625"/>
        <dbReference type="Rhea" id="RHEA-COMP:10670"/>
        <dbReference type="ChEBI" id="CHEBI:15378"/>
        <dbReference type="ChEBI" id="CHEBI:30616"/>
        <dbReference type="ChEBI" id="CHEBI:32551"/>
        <dbReference type="ChEBI" id="CHEBI:33019"/>
        <dbReference type="ChEBI" id="CHEBI:82748"/>
        <dbReference type="ChEBI" id="CHEBI:83665"/>
        <dbReference type="ChEBI" id="CHEBI:456215"/>
        <dbReference type="EC" id="6.3.4.19"/>
    </reaction>
</comment>
<dbReference type="InterPro" id="IPR012796">
    <property type="entry name" value="Lysidine-tRNA-synth_C"/>
</dbReference>
<dbReference type="PANTHER" id="PTHR43033">
    <property type="entry name" value="TRNA(ILE)-LYSIDINE SYNTHASE-RELATED"/>
    <property type="match status" value="1"/>
</dbReference>
<evidence type="ECO:0000256" key="6">
    <source>
        <dbReference type="ARBA" id="ARBA00022840"/>
    </source>
</evidence>
<comment type="function">
    <text evidence="8">Ligates lysine onto the cytidine present at position 34 of the AUA codon-specific tRNA(Ile) that contains the anticodon CAU, in an ATP-dependent manner. Cytidine is converted to lysidine, thus changing the amino acid specificity of the tRNA from methionine to isoleucine.</text>
</comment>